<reference evidence="2" key="1">
    <citation type="submission" date="2009-10" db="EMBL/GenBank/DDBJ databases">
        <title>Diversity of trophic interactions inside an arsenic-rich microbial ecosystem.</title>
        <authorList>
            <person name="Bertin P.N."/>
            <person name="Heinrich-Salmeron A."/>
            <person name="Pelletier E."/>
            <person name="Goulhen-Chollet F."/>
            <person name="Arsene-Ploetze F."/>
            <person name="Gallien S."/>
            <person name="Calteau A."/>
            <person name="Vallenet D."/>
            <person name="Casiot C."/>
            <person name="Chane-Woon-Ming B."/>
            <person name="Giloteaux L."/>
            <person name="Barakat M."/>
            <person name="Bonnefoy V."/>
            <person name="Bruneel O."/>
            <person name="Chandler M."/>
            <person name="Cleiss J."/>
            <person name="Duran R."/>
            <person name="Elbaz-Poulichet F."/>
            <person name="Fonknechten N."/>
            <person name="Lauga B."/>
            <person name="Mornico D."/>
            <person name="Ortet P."/>
            <person name="Schaeffer C."/>
            <person name="Siguier P."/>
            <person name="Alexander Thil Smith A."/>
            <person name="Van Dorsselaer A."/>
            <person name="Weissenbach J."/>
            <person name="Medigue C."/>
            <person name="Le Paslier D."/>
        </authorList>
    </citation>
    <scope>NUCLEOTIDE SEQUENCE</scope>
</reference>
<organism evidence="2">
    <name type="scientific">mine drainage metagenome</name>
    <dbReference type="NCBI Taxonomy" id="410659"/>
    <lineage>
        <taxon>unclassified sequences</taxon>
        <taxon>metagenomes</taxon>
        <taxon>ecological metagenomes</taxon>
    </lineage>
</organism>
<dbReference type="EMBL" id="CABP01000192">
    <property type="protein sequence ID" value="CBI06599.1"/>
    <property type="molecule type" value="Genomic_DNA"/>
</dbReference>
<dbReference type="Gene3D" id="1.20.120.520">
    <property type="entry name" value="nmb1532 protein domain like"/>
    <property type="match status" value="1"/>
</dbReference>
<comment type="caution">
    <text evidence="2">The sequence shown here is derived from an EMBL/GenBank/DDBJ whole genome shotgun (WGS) entry which is preliminary data.</text>
</comment>
<gene>
    <name evidence="2" type="ORF">CARN5_3160</name>
</gene>
<dbReference type="Pfam" id="PF01814">
    <property type="entry name" value="Hemerythrin"/>
    <property type="match status" value="1"/>
</dbReference>
<feature type="domain" description="Hemerythrin-like" evidence="1">
    <location>
        <begin position="31"/>
        <end position="153"/>
    </location>
</feature>
<evidence type="ECO:0000313" key="2">
    <source>
        <dbReference type="EMBL" id="CBI06599.1"/>
    </source>
</evidence>
<protein>
    <recommendedName>
        <fullName evidence="1">Hemerythrin-like domain-containing protein</fullName>
    </recommendedName>
</protein>
<name>E6QH84_9ZZZZ</name>
<proteinExistence type="predicted"/>
<accession>E6QH84</accession>
<dbReference type="InterPro" id="IPR012312">
    <property type="entry name" value="Hemerythrin-like"/>
</dbReference>
<dbReference type="AlphaFoldDB" id="E6QH84"/>
<evidence type="ECO:0000259" key="1">
    <source>
        <dbReference type="Pfam" id="PF01814"/>
    </source>
</evidence>
<sequence length="177" mass="19985">MNAHEQSLSRVYVAQKLISTLSEDVMTPIDQIMQQDHERLDQLLEQSAHAVANGTWQEAAHFLETFRHGIVDGHMEVEESTLFPAYEHQEGGEDHPLTALLRKGHQDLRVFFEEMAEAIQNQDAETFDDLLSTVQTILKQHDTKEETELYPFLGAALADHGEAAGKRILDFEAKSSS</sequence>